<gene>
    <name evidence="12" type="ORF">GLOTRDRAFT_82578</name>
</gene>
<dbReference type="FunFam" id="3.30.160.60:FF:001102">
    <property type="entry name" value="Transcription factor IIIA"/>
    <property type="match status" value="1"/>
</dbReference>
<dbReference type="InterPro" id="IPR036236">
    <property type="entry name" value="Znf_C2H2_sf"/>
</dbReference>
<evidence type="ECO:0000256" key="6">
    <source>
        <dbReference type="ARBA" id="ARBA00023015"/>
    </source>
</evidence>
<feature type="compositionally biased region" description="Polar residues" evidence="10">
    <location>
        <begin position="27"/>
        <end position="56"/>
    </location>
</feature>
<evidence type="ECO:0000256" key="9">
    <source>
        <dbReference type="PROSITE-ProRule" id="PRU00042"/>
    </source>
</evidence>
<protein>
    <recommendedName>
        <fullName evidence="11">C2H2-type domain-containing protein</fullName>
    </recommendedName>
</protein>
<keyword evidence="3" id="KW-0677">Repeat</keyword>
<dbReference type="FunFam" id="3.30.160.60:FF:001325">
    <property type="entry name" value="zinc finger protein 200"/>
    <property type="match status" value="1"/>
</dbReference>
<keyword evidence="4 9" id="KW-0863">Zinc-finger</keyword>
<dbReference type="Pfam" id="PF00096">
    <property type="entry name" value="zf-C2H2"/>
    <property type="match status" value="4"/>
</dbReference>
<dbReference type="GeneID" id="19309186"/>
<dbReference type="GO" id="GO:0006357">
    <property type="term" value="P:regulation of transcription by RNA polymerase II"/>
    <property type="evidence" value="ECO:0007669"/>
    <property type="project" value="TreeGrafter"/>
</dbReference>
<feature type="domain" description="C2H2-type" evidence="11">
    <location>
        <begin position="77"/>
        <end position="106"/>
    </location>
</feature>
<feature type="compositionally biased region" description="Acidic residues" evidence="10">
    <location>
        <begin position="391"/>
        <end position="418"/>
    </location>
</feature>
<feature type="domain" description="C2H2-type" evidence="11">
    <location>
        <begin position="137"/>
        <end position="166"/>
    </location>
</feature>
<reference evidence="12 13" key="1">
    <citation type="journal article" date="2012" name="Science">
        <title>The Paleozoic origin of enzymatic lignin decomposition reconstructed from 31 fungal genomes.</title>
        <authorList>
            <person name="Floudas D."/>
            <person name="Binder M."/>
            <person name="Riley R."/>
            <person name="Barry K."/>
            <person name="Blanchette R.A."/>
            <person name="Henrissat B."/>
            <person name="Martinez A.T."/>
            <person name="Otillar R."/>
            <person name="Spatafora J.W."/>
            <person name="Yadav J.S."/>
            <person name="Aerts A."/>
            <person name="Benoit I."/>
            <person name="Boyd A."/>
            <person name="Carlson A."/>
            <person name="Copeland A."/>
            <person name="Coutinho P.M."/>
            <person name="de Vries R.P."/>
            <person name="Ferreira P."/>
            <person name="Findley K."/>
            <person name="Foster B."/>
            <person name="Gaskell J."/>
            <person name="Glotzer D."/>
            <person name="Gorecki P."/>
            <person name="Heitman J."/>
            <person name="Hesse C."/>
            <person name="Hori C."/>
            <person name="Igarashi K."/>
            <person name="Jurgens J.A."/>
            <person name="Kallen N."/>
            <person name="Kersten P."/>
            <person name="Kohler A."/>
            <person name="Kuees U."/>
            <person name="Kumar T.K.A."/>
            <person name="Kuo A."/>
            <person name="LaButti K."/>
            <person name="Larrondo L.F."/>
            <person name="Lindquist E."/>
            <person name="Ling A."/>
            <person name="Lombard V."/>
            <person name="Lucas S."/>
            <person name="Lundell T."/>
            <person name="Martin R."/>
            <person name="McLaughlin D.J."/>
            <person name="Morgenstern I."/>
            <person name="Morin E."/>
            <person name="Murat C."/>
            <person name="Nagy L.G."/>
            <person name="Nolan M."/>
            <person name="Ohm R.A."/>
            <person name="Patyshakuliyeva A."/>
            <person name="Rokas A."/>
            <person name="Ruiz-Duenas F.J."/>
            <person name="Sabat G."/>
            <person name="Salamov A."/>
            <person name="Samejima M."/>
            <person name="Schmutz J."/>
            <person name="Slot J.C."/>
            <person name="St John F."/>
            <person name="Stenlid J."/>
            <person name="Sun H."/>
            <person name="Sun S."/>
            <person name="Syed K."/>
            <person name="Tsang A."/>
            <person name="Wiebenga A."/>
            <person name="Young D."/>
            <person name="Pisabarro A."/>
            <person name="Eastwood D.C."/>
            <person name="Martin F."/>
            <person name="Cullen D."/>
            <person name="Grigoriev I.V."/>
            <person name="Hibbett D.S."/>
        </authorList>
    </citation>
    <scope>NUCLEOTIDE SEQUENCE [LARGE SCALE GENOMIC DNA]</scope>
    <source>
        <strain evidence="12 13">ATCC 11539</strain>
    </source>
</reference>
<feature type="domain" description="C2H2-type" evidence="11">
    <location>
        <begin position="107"/>
        <end position="129"/>
    </location>
</feature>
<dbReference type="InterPro" id="IPR013087">
    <property type="entry name" value="Znf_C2H2_type"/>
</dbReference>
<sequence length="514" mass="56415">MSTTTTTTARPLKRRRASSLSYVLRLSTPSTSSEHDASSPSLQPNHCENENSNEPGPSSGRFILVNGVLTRDTKKRYKCTFAGCDKTYAKPSRLAEHERVHTGERPFTCPTCAKSFLRETHLTAHARSHLPASARPLACPESGCDKRFWTRQHLAVHEAWHRGEREPKFQCTEEGCTQAFAKHHQLRAHVCAAHRPPGTKAYQCAHAGCAKSFDTRQKLRAHVRVHDEHRYACPTCPSTFFPTWTALQAHMRAAHPPTCPYPACGGRRFAHAKGLRAHLRIHEEQAGDNGEGGGDGEGKGGEGRDAEGDEGHGRKRRKGGGEWVCEEGGCEKRFYSKKSLNVHTRVAHLGVRAYACPHAGCGRKFGYKHLVGRHVGRVHRGEGEGVGVGGDGEEEEEEEGGQGESEDSEQGEEEEGGEDEHPSAIDLLTGKAYAECARDAGKVRCPYPCTSVLCAGAPGSEVGQGGRVEGEGERCEYVFGRAYDLRRHLRAVHDMEAGREEVDAWVRSERSSLC</sequence>
<keyword evidence="7" id="KW-0804">Transcription</keyword>
<keyword evidence="8" id="KW-0539">Nucleus</keyword>
<keyword evidence="6" id="KW-0805">Transcription regulation</keyword>
<evidence type="ECO:0000313" key="12">
    <source>
        <dbReference type="EMBL" id="EPQ50116.1"/>
    </source>
</evidence>
<dbReference type="EMBL" id="KB469355">
    <property type="protein sequence ID" value="EPQ50116.1"/>
    <property type="molecule type" value="Genomic_DNA"/>
</dbReference>
<dbReference type="PROSITE" id="PS50157">
    <property type="entry name" value="ZINC_FINGER_C2H2_2"/>
    <property type="match status" value="7"/>
</dbReference>
<feature type="domain" description="C2H2-type" evidence="11">
    <location>
        <begin position="354"/>
        <end position="384"/>
    </location>
</feature>
<dbReference type="SUPFAM" id="SSF57667">
    <property type="entry name" value="beta-beta-alpha zinc fingers"/>
    <property type="match status" value="4"/>
</dbReference>
<dbReference type="Gene3D" id="3.30.160.60">
    <property type="entry name" value="Classic Zinc Finger"/>
    <property type="match status" value="6"/>
</dbReference>
<evidence type="ECO:0000256" key="10">
    <source>
        <dbReference type="SAM" id="MobiDB-lite"/>
    </source>
</evidence>
<keyword evidence="2" id="KW-0479">Metal-binding</keyword>
<dbReference type="PROSITE" id="PS00028">
    <property type="entry name" value="ZINC_FINGER_C2H2_1"/>
    <property type="match status" value="6"/>
</dbReference>
<name>S7PQM8_GLOTA</name>
<evidence type="ECO:0000256" key="4">
    <source>
        <dbReference type="ARBA" id="ARBA00022771"/>
    </source>
</evidence>
<feature type="domain" description="C2H2-type" evidence="11">
    <location>
        <begin position="169"/>
        <end position="194"/>
    </location>
</feature>
<evidence type="ECO:0000256" key="5">
    <source>
        <dbReference type="ARBA" id="ARBA00022833"/>
    </source>
</evidence>
<dbReference type="OMA" id="MLTGEGY"/>
<organism evidence="12 13">
    <name type="scientific">Gloeophyllum trabeum (strain ATCC 11539 / FP-39264 / Madison 617)</name>
    <name type="common">Brown rot fungus</name>
    <dbReference type="NCBI Taxonomy" id="670483"/>
    <lineage>
        <taxon>Eukaryota</taxon>
        <taxon>Fungi</taxon>
        <taxon>Dikarya</taxon>
        <taxon>Basidiomycota</taxon>
        <taxon>Agaricomycotina</taxon>
        <taxon>Agaricomycetes</taxon>
        <taxon>Gloeophyllales</taxon>
        <taxon>Gloeophyllaceae</taxon>
        <taxon>Gloeophyllum</taxon>
    </lineage>
</organism>
<feature type="domain" description="C2H2-type" evidence="11">
    <location>
        <begin position="323"/>
        <end position="353"/>
    </location>
</feature>
<feature type="region of interest" description="Disordered" evidence="10">
    <location>
        <begin position="1"/>
        <end position="62"/>
    </location>
</feature>
<evidence type="ECO:0000256" key="7">
    <source>
        <dbReference type="ARBA" id="ARBA00023163"/>
    </source>
</evidence>
<evidence type="ECO:0000313" key="13">
    <source>
        <dbReference type="Proteomes" id="UP000030669"/>
    </source>
</evidence>
<dbReference type="InterPro" id="IPR051061">
    <property type="entry name" value="Zinc_finger_trans_reg"/>
</dbReference>
<evidence type="ECO:0000256" key="2">
    <source>
        <dbReference type="ARBA" id="ARBA00022723"/>
    </source>
</evidence>
<dbReference type="OrthoDB" id="427030at2759"/>
<feature type="compositionally biased region" description="Basic and acidic residues" evidence="10">
    <location>
        <begin position="296"/>
        <end position="312"/>
    </location>
</feature>
<dbReference type="GO" id="GO:0005634">
    <property type="term" value="C:nucleus"/>
    <property type="evidence" value="ECO:0007669"/>
    <property type="project" value="UniProtKB-SubCell"/>
</dbReference>
<proteinExistence type="predicted"/>
<keyword evidence="13" id="KW-1185">Reference proteome</keyword>
<dbReference type="HOGENOM" id="CLU_002678_91_2_1"/>
<dbReference type="RefSeq" id="XP_007871430.1">
    <property type="nucleotide sequence ID" value="XM_007873239.1"/>
</dbReference>
<dbReference type="SMART" id="SM00355">
    <property type="entry name" value="ZnF_C2H2"/>
    <property type="match status" value="10"/>
</dbReference>
<keyword evidence="5" id="KW-0862">Zinc</keyword>
<dbReference type="PANTHER" id="PTHR46179">
    <property type="entry name" value="ZINC FINGER PROTEIN"/>
    <property type="match status" value="1"/>
</dbReference>
<evidence type="ECO:0000256" key="3">
    <source>
        <dbReference type="ARBA" id="ARBA00022737"/>
    </source>
</evidence>
<evidence type="ECO:0000256" key="8">
    <source>
        <dbReference type="ARBA" id="ARBA00023242"/>
    </source>
</evidence>
<dbReference type="Proteomes" id="UP000030669">
    <property type="component" value="Unassembled WGS sequence"/>
</dbReference>
<dbReference type="PANTHER" id="PTHR46179:SF13">
    <property type="entry name" value="C2H2-TYPE DOMAIN-CONTAINING PROTEIN"/>
    <property type="match status" value="1"/>
</dbReference>
<dbReference type="KEGG" id="gtr:GLOTRDRAFT_82578"/>
<comment type="subcellular location">
    <subcellularLocation>
        <location evidence="1">Nucleus</location>
    </subcellularLocation>
</comment>
<dbReference type="AlphaFoldDB" id="S7PQM8"/>
<feature type="region of interest" description="Disordered" evidence="10">
    <location>
        <begin position="282"/>
        <end position="321"/>
    </location>
</feature>
<evidence type="ECO:0000259" key="11">
    <source>
        <dbReference type="PROSITE" id="PS50157"/>
    </source>
</evidence>
<dbReference type="eggNOG" id="KOG1721">
    <property type="taxonomic scope" value="Eukaryota"/>
</dbReference>
<accession>S7PQM8</accession>
<evidence type="ECO:0000256" key="1">
    <source>
        <dbReference type="ARBA" id="ARBA00004123"/>
    </source>
</evidence>
<feature type="domain" description="C2H2-type" evidence="11">
    <location>
        <begin position="202"/>
        <end position="231"/>
    </location>
</feature>
<dbReference type="GO" id="GO:0008270">
    <property type="term" value="F:zinc ion binding"/>
    <property type="evidence" value="ECO:0007669"/>
    <property type="project" value="UniProtKB-KW"/>
</dbReference>
<feature type="region of interest" description="Disordered" evidence="10">
    <location>
        <begin position="378"/>
        <end position="423"/>
    </location>
</feature>